<accession>A0A517P288</accession>
<proteinExistence type="predicted"/>
<reference evidence="2 3" key="1">
    <citation type="submission" date="2019-02" db="EMBL/GenBank/DDBJ databases">
        <title>Deep-cultivation of Planctomycetes and their phenomic and genomic characterization uncovers novel biology.</title>
        <authorList>
            <person name="Wiegand S."/>
            <person name="Jogler M."/>
            <person name="Boedeker C."/>
            <person name="Pinto D."/>
            <person name="Vollmers J."/>
            <person name="Rivas-Marin E."/>
            <person name="Kohn T."/>
            <person name="Peeters S.H."/>
            <person name="Heuer A."/>
            <person name="Rast P."/>
            <person name="Oberbeckmann S."/>
            <person name="Bunk B."/>
            <person name="Jeske O."/>
            <person name="Meyerdierks A."/>
            <person name="Storesund J.E."/>
            <person name="Kallscheuer N."/>
            <person name="Luecker S."/>
            <person name="Lage O.M."/>
            <person name="Pohl T."/>
            <person name="Merkel B.J."/>
            <person name="Hornburger P."/>
            <person name="Mueller R.-W."/>
            <person name="Bruemmer F."/>
            <person name="Labrenz M."/>
            <person name="Spormann A.M."/>
            <person name="Op den Camp H."/>
            <person name="Overmann J."/>
            <person name="Amann R."/>
            <person name="Jetten M.S.M."/>
            <person name="Mascher T."/>
            <person name="Medema M.H."/>
            <person name="Devos D.P."/>
            <person name="Kaster A.-K."/>
            <person name="Ovreas L."/>
            <person name="Rohde M."/>
            <person name="Galperin M.Y."/>
            <person name="Jogler C."/>
        </authorList>
    </citation>
    <scope>NUCLEOTIDE SEQUENCE [LARGE SCALE GENOMIC DNA]</scope>
    <source>
        <strain evidence="2 3">K23_9</strain>
    </source>
</reference>
<sequence>MQITFFIASLGSYARSILNELMTVFNQMNSLQWGIVSACAVAFGFLCLKGTGVNR</sequence>
<dbReference type="Proteomes" id="UP000319817">
    <property type="component" value="Chromosome"/>
</dbReference>
<dbReference type="EMBL" id="CP036526">
    <property type="protein sequence ID" value="QDT13490.1"/>
    <property type="molecule type" value="Genomic_DNA"/>
</dbReference>
<evidence type="ECO:0000313" key="3">
    <source>
        <dbReference type="Proteomes" id="UP000319817"/>
    </source>
</evidence>
<feature type="transmembrane region" description="Helical" evidence="1">
    <location>
        <begin position="30"/>
        <end position="48"/>
    </location>
</feature>
<evidence type="ECO:0000313" key="2">
    <source>
        <dbReference type="EMBL" id="QDT13490.1"/>
    </source>
</evidence>
<gene>
    <name evidence="2" type="ORF">K239x_55090</name>
</gene>
<keyword evidence="3" id="KW-1185">Reference proteome</keyword>
<evidence type="ECO:0000256" key="1">
    <source>
        <dbReference type="SAM" id="Phobius"/>
    </source>
</evidence>
<keyword evidence="1" id="KW-1133">Transmembrane helix</keyword>
<organism evidence="2 3">
    <name type="scientific">Stieleria marina</name>
    <dbReference type="NCBI Taxonomy" id="1930275"/>
    <lineage>
        <taxon>Bacteria</taxon>
        <taxon>Pseudomonadati</taxon>
        <taxon>Planctomycetota</taxon>
        <taxon>Planctomycetia</taxon>
        <taxon>Pirellulales</taxon>
        <taxon>Pirellulaceae</taxon>
        <taxon>Stieleria</taxon>
    </lineage>
</organism>
<keyword evidence="1" id="KW-0472">Membrane</keyword>
<dbReference type="RefSeq" id="WP_419189408.1">
    <property type="nucleotide sequence ID" value="NZ_CP036526.1"/>
</dbReference>
<name>A0A517P288_9BACT</name>
<dbReference type="AlphaFoldDB" id="A0A517P288"/>
<keyword evidence="1" id="KW-0812">Transmembrane</keyword>
<protein>
    <submittedName>
        <fullName evidence="2">Uncharacterized protein</fullName>
    </submittedName>
</protein>